<dbReference type="AlphaFoldDB" id="A0A2N8ZN24"/>
<dbReference type="RefSeq" id="WP_145958618.1">
    <property type="nucleotide sequence ID" value="NZ_LT960612.1"/>
</dbReference>
<evidence type="ECO:0000256" key="1">
    <source>
        <dbReference type="SAM" id="SignalP"/>
    </source>
</evidence>
<accession>A0A2N8ZN24</accession>
<reference evidence="2 3" key="1">
    <citation type="submission" date="2017-10" db="EMBL/GenBank/DDBJ databases">
        <authorList>
            <person name="Banno H."/>
            <person name="Chua N.-H."/>
        </authorList>
    </citation>
    <scope>NUCLEOTIDE SEQUENCE [LARGE SCALE GENOMIC DNA]</scope>
    <source>
        <strain evidence="2">Vibrio tapetis CECT4600</strain>
    </source>
</reference>
<dbReference type="OrthoDB" id="5878750at2"/>
<evidence type="ECO:0008006" key="4">
    <source>
        <dbReference type="Google" id="ProtNLM"/>
    </source>
</evidence>
<feature type="signal peptide" evidence="1">
    <location>
        <begin position="1"/>
        <end position="18"/>
    </location>
</feature>
<sequence>MKRTIFHILVLATLSGCASVSSENLKSNTYTTEKLTAEMRNDPHSWMKTQFDIYNDSPNNKAFAVYWKGNRALSFAHATNKLDLEKAKTEALRLCNIKSDKSNTCTIDAYSETEEPLASNQKKLPPEVSSYSDLDKLSEFDNTNKHAAVVGNELGILGFSTSDVSQSIAEETATMECLKNTHYSIPTCYIIDSK</sequence>
<dbReference type="KEGG" id="vta:B1709"/>
<feature type="chain" id="PRO_5014990129" description="DUF4189 domain-containing protein" evidence="1">
    <location>
        <begin position="19"/>
        <end position="194"/>
    </location>
</feature>
<dbReference type="PROSITE" id="PS51257">
    <property type="entry name" value="PROKAR_LIPOPROTEIN"/>
    <property type="match status" value="1"/>
</dbReference>
<protein>
    <recommendedName>
        <fullName evidence="4">DUF4189 domain-containing protein</fullName>
    </recommendedName>
</protein>
<dbReference type="Proteomes" id="UP000235828">
    <property type="component" value="Chromosome B"/>
</dbReference>
<gene>
    <name evidence="2" type="ORF">VTAP4600_B1709</name>
</gene>
<keyword evidence="1" id="KW-0732">Signal</keyword>
<dbReference type="EMBL" id="LT960612">
    <property type="protein sequence ID" value="SON53320.1"/>
    <property type="molecule type" value="Genomic_DNA"/>
</dbReference>
<evidence type="ECO:0000313" key="3">
    <source>
        <dbReference type="Proteomes" id="UP000235828"/>
    </source>
</evidence>
<keyword evidence="3" id="KW-1185">Reference proteome</keyword>
<name>A0A2N8ZN24_9VIBR</name>
<organism evidence="2 3">
    <name type="scientific">Vibrio tapetis subsp. tapetis</name>
    <dbReference type="NCBI Taxonomy" id="1671868"/>
    <lineage>
        <taxon>Bacteria</taxon>
        <taxon>Pseudomonadati</taxon>
        <taxon>Pseudomonadota</taxon>
        <taxon>Gammaproteobacteria</taxon>
        <taxon>Vibrionales</taxon>
        <taxon>Vibrionaceae</taxon>
        <taxon>Vibrio</taxon>
    </lineage>
</organism>
<proteinExistence type="predicted"/>
<evidence type="ECO:0000313" key="2">
    <source>
        <dbReference type="EMBL" id="SON53320.1"/>
    </source>
</evidence>